<feature type="transmembrane region" description="Helical" evidence="6">
    <location>
        <begin position="29"/>
        <end position="51"/>
    </location>
</feature>
<dbReference type="EMBL" id="JBHUFU010000009">
    <property type="protein sequence ID" value="MFD1831224.1"/>
    <property type="molecule type" value="Genomic_DNA"/>
</dbReference>
<keyword evidence="2" id="KW-1003">Cell membrane</keyword>
<feature type="transmembrane region" description="Helical" evidence="6">
    <location>
        <begin position="118"/>
        <end position="140"/>
    </location>
</feature>
<evidence type="ECO:0000259" key="7">
    <source>
        <dbReference type="PROSITE" id="PS50850"/>
    </source>
</evidence>
<feature type="transmembrane region" description="Helical" evidence="6">
    <location>
        <begin position="286"/>
        <end position="306"/>
    </location>
</feature>
<protein>
    <submittedName>
        <fullName evidence="8">MFS transporter</fullName>
    </submittedName>
</protein>
<feature type="transmembrane region" description="Helical" evidence="6">
    <location>
        <begin position="152"/>
        <end position="178"/>
    </location>
</feature>
<dbReference type="Pfam" id="PF07690">
    <property type="entry name" value="MFS_1"/>
    <property type="match status" value="1"/>
</dbReference>
<dbReference type="PANTHER" id="PTHR43124">
    <property type="entry name" value="PURINE EFFLUX PUMP PBUE"/>
    <property type="match status" value="1"/>
</dbReference>
<evidence type="ECO:0000256" key="2">
    <source>
        <dbReference type="ARBA" id="ARBA00022475"/>
    </source>
</evidence>
<accession>A0ABW4PKJ3</accession>
<dbReference type="InterPro" id="IPR036259">
    <property type="entry name" value="MFS_trans_sf"/>
</dbReference>
<keyword evidence="3 6" id="KW-0812">Transmembrane</keyword>
<keyword evidence="9" id="KW-1185">Reference proteome</keyword>
<feature type="transmembrane region" description="Helical" evidence="6">
    <location>
        <begin position="352"/>
        <end position="374"/>
    </location>
</feature>
<dbReference type="InterPro" id="IPR018522">
    <property type="entry name" value="TopoIIA_CS"/>
</dbReference>
<dbReference type="Proteomes" id="UP001597365">
    <property type="component" value="Unassembled WGS sequence"/>
</dbReference>
<organism evidence="8 9">
    <name type="scientific">Streptomyces desertarenae</name>
    <dbReference type="NCBI Taxonomy" id="2666184"/>
    <lineage>
        <taxon>Bacteria</taxon>
        <taxon>Bacillati</taxon>
        <taxon>Actinomycetota</taxon>
        <taxon>Actinomycetes</taxon>
        <taxon>Kitasatosporales</taxon>
        <taxon>Streptomycetaceae</taxon>
        <taxon>Streptomyces</taxon>
    </lineage>
</organism>
<dbReference type="RefSeq" id="WP_380900941.1">
    <property type="nucleotide sequence ID" value="NZ_JBHUFU010000009.1"/>
</dbReference>
<dbReference type="InterPro" id="IPR020846">
    <property type="entry name" value="MFS_dom"/>
</dbReference>
<dbReference type="InterPro" id="IPR050189">
    <property type="entry name" value="MFS_Efflux_Transporters"/>
</dbReference>
<dbReference type="PROSITE" id="PS00177">
    <property type="entry name" value="TOPOISOMERASE_II"/>
    <property type="match status" value="1"/>
</dbReference>
<keyword evidence="4 6" id="KW-1133">Transmembrane helix</keyword>
<feature type="transmembrane region" description="Helical" evidence="6">
    <location>
        <begin position="225"/>
        <end position="246"/>
    </location>
</feature>
<feature type="transmembrane region" description="Helical" evidence="6">
    <location>
        <begin position="380"/>
        <end position="398"/>
    </location>
</feature>
<evidence type="ECO:0000256" key="1">
    <source>
        <dbReference type="ARBA" id="ARBA00004651"/>
    </source>
</evidence>
<evidence type="ECO:0000313" key="8">
    <source>
        <dbReference type="EMBL" id="MFD1831224.1"/>
    </source>
</evidence>
<dbReference type="InterPro" id="IPR011701">
    <property type="entry name" value="MFS"/>
</dbReference>
<sequence>MSESVPDRRSEAPAEKAAEGDSAASWRGVLVLGFGTFAIGTDEFVLAGVLSEFSDSLSVDITTAGQVVTVFALTCAVMAPILATLTAAWPRHRVLKLSVLIYLLGVAGTGLAPSFPMVLAAQVVAAVGAGLYIPAASVTASALMGPERRGRAIAAVTTGLTAATALGAPIGTVVGSVFDWRATMWFIALLTVLSLFGVFTLVPRVAVGAPGGLRQRLAPLGDRRVVAVLAATLVAFTAAYIVYTYMAEVFAPATGGDGRKLAILMFAFGLTGMVGNFYAGTLADRFGARLVVGGAVTLLAASLLVLPFATGSFAAAAVVIVVYGIAAWGITAPQQSRLITLNPESAPLLISLNAAFLYLAIALSGVIGAVGIGAVGARNISLIGAAVAVLALGLSELGHRLARSSPAQTAKVTA</sequence>
<dbReference type="SUPFAM" id="SSF103473">
    <property type="entry name" value="MFS general substrate transporter"/>
    <property type="match status" value="1"/>
</dbReference>
<feature type="transmembrane region" description="Helical" evidence="6">
    <location>
        <begin position="184"/>
        <end position="205"/>
    </location>
</feature>
<comment type="subcellular location">
    <subcellularLocation>
        <location evidence="1">Cell membrane</location>
        <topology evidence="1">Multi-pass membrane protein</topology>
    </subcellularLocation>
</comment>
<feature type="transmembrane region" description="Helical" evidence="6">
    <location>
        <begin position="312"/>
        <end position="331"/>
    </location>
</feature>
<feature type="transmembrane region" description="Helical" evidence="6">
    <location>
        <begin position="94"/>
        <end position="112"/>
    </location>
</feature>
<reference evidence="9" key="1">
    <citation type="journal article" date="2019" name="Int. J. Syst. Evol. Microbiol.">
        <title>The Global Catalogue of Microorganisms (GCM) 10K type strain sequencing project: providing services to taxonomists for standard genome sequencing and annotation.</title>
        <authorList>
            <consortium name="The Broad Institute Genomics Platform"/>
            <consortium name="The Broad Institute Genome Sequencing Center for Infectious Disease"/>
            <person name="Wu L."/>
            <person name="Ma J."/>
        </authorList>
    </citation>
    <scope>NUCLEOTIDE SEQUENCE [LARGE SCALE GENOMIC DNA]</scope>
    <source>
        <strain evidence="9">CGMCC 4.7455</strain>
    </source>
</reference>
<evidence type="ECO:0000256" key="6">
    <source>
        <dbReference type="SAM" id="Phobius"/>
    </source>
</evidence>
<name>A0ABW4PKJ3_9ACTN</name>
<dbReference type="CDD" id="cd17324">
    <property type="entry name" value="MFS_NepI_like"/>
    <property type="match status" value="1"/>
</dbReference>
<comment type="caution">
    <text evidence="8">The sequence shown here is derived from an EMBL/GenBank/DDBJ whole genome shotgun (WGS) entry which is preliminary data.</text>
</comment>
<keyword evidence="5 6" id="KW-0472">Membrane</keyword>
<feature type="domain" description="Major facilitator superfamily (MFS) profile" evidence="7">
    <location>
        <begin position="28"/>
        <end position="403"/>
    </location>
</feature>
<evidence type="ECO:0000313" key="9">
    <source>
        <dbReference type="Proteomes" id="UP001597365"/>
    </source>
</evidence>
<proteinExistence type="predicted"/>
<evidence type="ECO:0000256" key="3">
    <source>
        <dbReference type="ARBA" id="ARBA00022692"/>
    </source>
</evidence>
<gene>
    <name evidence="8" type="ORF">ACFSJS_16350</name>
</gene>
<evidence type="ECO:0000256" key="4">
    <source>
        <dbReference type="ARBA" id="ARBA00022989"/>
    </source>
</evidence>
<feature type="transmembrane region" description="Helical" evidence="6">
    <location>
        <begin position="63"/>
        <end position="82"/>
    </location>
</feature>
<dbReference type="PANTHER" id="PTHR43124:SF10">
    <property type="entry name" value="PURINE EFFLUX PUMP PBUE"/>
    <property type="match status" value="1"/>
</dbReference>
<dbReference type="Gene3D" id="1.20.1250.20">
    <property type="entry name" value="MFS general substrate transporter like domains"/>
    <property type="match status" value="2"/>
</dbReference>
<feature type="transmembrane region" description="Helical" evidence="6">
    <location>
        <begin position="261"/>
        <end position="279"/>
    </location>
</feature>
<dbReference type="PROSITE" id="PS50850">
    <property type="entry name" value="MFS"/>
    <property type="match status" value="1"/>
</dbReference>
<evidence type="ECO:0000256" key="5">
    <source>
        <dbReference type="ARBA" id="ARBA00023136"/>
    </source>
</evidence>